<feature type="compositionally biased region" description="Basic residues" evidence="10">
    <location>
        <begin position="595"/>
        <end position="610"/>
    </location>
</feature>
<dbReference type="PROSITE" id="PS50011">
    <property type="entry name" value="PROTEIN_KINASE_DOM"/>
    <property type="match status" value="1"/>
</dbReference>
<feature type="region of interest" description="Disordered" evidence="10">
    <location>
        <begin position="283"/>
        <end position="315"/>
    </location>
</feature>
<dbReference type="OrthoDB" id="248923at2759"/>
<keyword evidence="2" id="KW-0723">Serine/threonine-protein kinase</keyword>
<evidence type="ECO:0000256" key="3">
    <source>
        <dbReference type="ARBA" id="ARBA00022679"/>
    </source>
</evidence>
<feature type="compositionally biased region" description="Polar residues" evidence="10">
    <location>
        <begin position="685"/>
        <end position="697"/>
    </location>
</feature>
<dbReference type="EMBL" id="FN647841">
    <property type="protein sequence ID" value="CBJ48979.1"/>
    <property type="molecule type" value="Genomic_DNA"/>
</dbReference>
<dbReference type="EMBL" id="FN649751">
    <property type="protein sequence ID" value="CBJ48979.1"/>
    <property type="molecule type" value="Genomic_DNA"/>
</dbReference>
<reference evidence="12 13" key="1">
    <citation type="journal article" date="2010" name="Nature">
        <title>The Ectocarpus genome and the independent evolution of multicellularity in brown algae.</title>
        <authorList>
            <person name="Cock J.M."/>
            <person name="Sterck L."/>
            <person name="Rouze P."/>
            <person name="Scornet D."/>
            <person name="Allen A.E."/>
            <person name="Amoutzias G."/>
            <person name="Anthouard V."/>
            <person name="Artiguenave F."/>
            <person name="Aury J.M."/>
            <person name="Badger J.H."/>
            <person name="Beszteri B."/>
            <person name="Billiau K."/>
            <person name="Bonnet E."/>
            <person name="Bothwell J.H."/>
            <person name="Bowler C."/>
            <person name="Boyen C."/>
            <person name="Brownlee C."/>
            <person name="Carrano C.J."/>
            <person name="Charrier B."/>
            <person name="Cho G.Y."/>
            <person name="Coelho S.M."/>
            <person name="Collen J."/>
            <person name="Corre E."/>
            <person name="Da Silva C."/>
            <person name="Delage L."/>
            <person name="Delaroque N."/>
            <person name="Dittami S.M."/>
            <person name="Doulbeau S."/>
            <person name="Elias M."/>
            <person name="Farnham G."/>
            <person name="Gachon C.M."/>
            <person name="Gschloessl B."/>
            <person name="Heesch S."/>
            <person name="Jabbari K."/>
            <person name="Jubin C."/>
            <person name="Kawai H."/>
            <person name="Kimura K."/>
            <person name="Kloareg B."/>
            <person name="Kupper F.C."/>
            <person name="Lang D."/>
            <person name="Le Bail A."/>
            <person name="Leblanc C."/>
            <person name="Lerouge P."/>
            <person name="Lohr M."/>
            <person name="Lopez P.J."/>
            <person name="Martens C."/>
            <person name="Maumus F."/>
            <person name="Michel G."/>
            <person name="Miranda-Saavedra D."/>
            <person name="Morales J."/>
            <person name="Moreau H."/>
            <person name="Motomura T."/>
            <person name="Nagasato C."/>
            <person name="Napoli C.A."/>
            <person name="Nelson D.R."/>
            <person name="Nyvall-Collen P."/>
            <person name="Peters A.F."/>
            <person name="Pommier C."/>
            <person name="Potin P."/>
            <person name="Poulain J."/>
            <person name="Quesneville H."/>
            <person name="Read B."/>
            <person name="Rensing S.A."/>
            <person name="Ritter A."/>
            <person name="Rousvoal S."/>
            <person name="Samanta M."/>
            <person name="Samson G."/>
            <person name="Schroeder D.C."/>
            <person name="Segurens B."/>
            <person name="Strittmatter M."/>
            <person name="Tonon T."/>
            <person name="Tregear J.W."/>
            <person name="Valentin K."/>
            <person name="von Dassow P."/>
            <person name="Yamagishi T."/>
            <person name="Van de Peer Y."/>
            <person name="Wincker P."/>
        </authorList>
    </citation>
    <scope>NUCLEOTIDE SEQUENCE [LARGE SCALE GENOMIC DNA]</scope>
    <source>
        <strain evidence="13">Ec32 / CCAP1310/4</strain>
    </source>
</reference>
<comment type="catalytic activity">
    <reaction evidence="7">
        <text>L-threonyl-[protein] + ATP = O-phospho-L-threonyl-[protein] + ADP + H(+)</text>
        <dbReference type="Rhea" id="RHEA:46608"/>
        <dbReference type="Rhea" id="RHEA-COMP:11060"/>
        <dbReference type="Rhea" id="RHEA-COMP:11605"/>
        <dbReference type="ChEBI" id="CHEBI:15378"/>
        <dbReference type="ChEBI" id="CHEBI:30013"/>
        <dbReference type="ChEBI" id="CHEBI:30616"/>
        <dbReference type="ChEBI" id="CHEBI:61977"/>
        <dbReference type="ChEBI" id="CHEBI:456216"/>
        <dbReference type="EC" id="2.7.11.1"/>
    </reaction>
</comment>
<evidence type="ECO:0000313" key="12">
    <source>
        <dbReference type="EMBL" id="CBJ48979.1"/>
    </source>
</evidence>
<feature type="region of interest" description="Disordered" evidence="10">
    <location>
        <begin position="410"/>
        <end position="763"/>
    </location>
</feature>
<proteinExistence type="predicted"/>
<dbReference type="SUPFAM" id="SSF56112">
    <property type="entry name" value="Protein kinase-like (PK-like)"/>
    <property type="match status" value="1"/>
</dbReference>
<dbReference type="InterPro" id="IPR011009">
    <property type="entry name" value="Kinase-like_dom_sf"/>
</dbReference>
<dbReference type="EC" id="2.7.11.1" evidence="1"/>
<feature type="compositionally biased region" description="Basic and acidic residues" evidence="10">
    <location>
        <begin position="470"/>
        <end position="489"/>
    </location>
</feature>
<dbReference type="GO" id="GO:0004674">
    <property type="term" value="F:protein serine/threonine kinase activity"/>
    <property type="evidence" value="ECO:0007669"/>
    <property type="project" value="UniProtKB-KW"/>
</dbReference>
<name>D7FHW8_ECTSI</name>
<dbReference type="AlphaFoldDB" id="D7FHW8"/>
<evidence type="ECO:0000313" key="13">
    <source>
        <dbReference type="Proteomes" id="UP000002630"/>
    </source>
</evidence>
<evidence type="ECO:0000256" key="1">
    <source>
        <dbReference type="ARBA" id="ARBA00012513"/>
    </source>
</evidence>
<feature type="binding site" evidence="9">
    <location>
        <position position="36"/>
    </location>
    <ligand>
        <name>ATP</name>
        <dbReference type="ChEBI" id="CHEBI:30616"/>
    </ligand>
</feature>
<evidence type="ECO:0000256" key="10">
    <source>
        <dbReference type="SAM" id="MobiDB-lite"/>
    </source>
</evidence>
<dbReference type="Pfam" id="PF00069">
    <property type="entry name" value="Pkinase"/>
    <property type="match status" value="1"/>
</dbReference>
<dbReference type="InterPro" id="IPR051131">
    <property type="entry name" value="NEK_Ser/Thr_kinase_NIMA"/>
</dbReference>
<dbReference type="PANTHER" id="PTHR44899">
    <property type="entry name" value="CAMK FAMILY PROTEIN KINASE"/>
    <property type="match status" value="1"/>
</dbReference>
<evidence type="ECO:0000256" key="4">
    <source>
        <dbReference type="ARBA" id="ARBA00022741"/>
    </source>
</evidence>
<evidence type="ECO:0000256" key="5">
    <source>
        <dbReference type="ARBA" id="ARBA00022777"/>
    </source>
</evidence>
<gene>
    <name evidence="12" type="ORF">Esi_0115_0015</name>
</gene>
<evidence type="ECO:0000256" key="7">
    <source>
        <dbReference type="ARBA" id="ARBA00047899"/>
    </source>
</evidence>
<feature type="compositionally biased region" description="Low complexity" evidence="10">
    <location>
        <begin position="752"/>
        <end position="763"/>
    </location>
</feature>
<feature type="region of interest" description="Disordered" evidence="10">
    <location>
        <begin position="776"/>
        <end position="796"/>
    </location>
</feature>
<evidence type="ECO:0000259" key="11">
    <source>
        <dbReference type="PROSITE" id="PS50011"/>
    </source>
</evidence>
<dbReference type="eggNOG" id="KOG0589">
    <property type="taxonomic scope" value="Eukaryota"/>
</dbReference>
<keyword evidence="6 9" id="KW-0067">ATP-binding</keyword>
<feature type="compositionally biased region" description="Basic and acidic residues" evidence="10">
    <location>
        <begin position="573"/>
        <end position="585"/>
    </location>
</feature>
<evidence type="ECO:0000256" key="2">
    <source>
        <dbReference type="ARBA" id="ARBA00022527"/>
    </source>
</evidence>
<sequence length="877" mass="91138">MEVPGRYEKMRVLGRGSFGAVTLVKDHRDSKLYAMKTLNCADKLEERVTAMAEVRLLKWLKHPCVLTLFDVFLSADSRLVCLTTTYCESGDLAKIVKHASKTKSPLGEKTVLGWFAQLCLGVHNLHEEKKVLHRDIKPNNVFLMDSKKIVQLGDFGLAKVINDGDKQVKAEVGTPYYTSPEMCNNQPYGFPSDVWSLGIVLYELLSLDVPFRSRDVVALVSQALACQPLRRHMSSFVKHYRPMNMAERQRRHDIKDLEAQVASIIEHGGDDPQIPRDVTDGCGTLPAGAQDETATDTLNRADSKSHPGEARGGSVEGVEGAAAVLMETAAGGGEGGFAAAAAAGRTRTADRSSVRSPSAISITADGIPVAARADEAENAGAAAAAAATGGGGCPRCGARVPCACGGARGGGGGGGGNATPGRRFGSPQQSKGLRNVMSWATGGSITPPAGRGSEGDDGDSQDGSRSSNDVNRDGIERRRRSTDYEKGTTEWHSASSGGSVRSFSSVESFSKPSSSHGSRWRDRRKTGDGGKCSSSSPRDSGASIVGNGGDRKRSSRGTGFRKSEEGDDGADGGGDHETDSVDRSDNCLAAPARPKSPRSPRAHRSTRLKRVSGSSSAEASGCPDGGESEGEGMTAAVAAATTEESDSMRRRGSSNTGVTDKGYEDMGEGTPRPARSQPPGVDESTAVSAPADTTESNVALHEASPTEAGTSPTRRRQGDGAETEVSSKETGPGSPHLVAVEGGASEKGIRQSGSSTSPAIRRSSTAAAAIALDRLVLTPRTPRSPRIVGSDSEPFKSAKRLSEALTFAASSSEEDFLTGTATAAAGSTGPTPRRESGALGGALAIVEEAKGVREGMTVGGRVAEGRGNPAAVLGAPS</sequence>
<keyword evidence="5 12" id="KW-0418">Kinase</keyword>
<dbReference type="InParanoid" id="D7FHW8"/>
<evidence type="ECO:0000256" key="8">
    <source>
        <dbReference type="ARBA" id="ARBA00048679"/>
    </source>
</evidence>
<dbReference type="InterPro" id="IPR017441">
    <property type="entry name" value="Protein_kinase_ATP_BS"/>
</dbReference>
<dbReference type="SMART" id="SM00220">
    <property type="entry name" value="S_TKc"/>
    <property type="match status" value="1"/>
</dbReference>
<dbReference type="PANTHER" id="PTHR44899:SF6">
    <property type="entry name" value="SERINE_THREONINE PROTEIN KINASE"/>
    <property type="match status" value="1"/>
</dbReference>
<keyword evidence="3" id="KW-0808">Transferase</keyword>
<dbReference type="PROSITE" id="PS00108">
    <property type="entry name" value="PROTEIN_KINASE_ST"/>
    <property type="match status" value="1"/>
</dbReference>
<organism evidence="12 13">
    <name type="scientific">Ectocarpus siliculosus</name>
    <name type="common">Brown alga</name>
    <name type="synonym">Conferva siliculosa</name>
    <dbReference type="NCBI Taxonomy" id="2880"/>
    <lineage>
        <taxon>Eukaryota</taxon>
        <taxon>Sar</taxon>
        <taxon>Stramenopiles</taxon>
        <taxon>Ochrophyta</taxon>
        <taxon>PX clade</taxon>
        <taxon>Phaeophyceae</taxon>
        <taxon>Ectocarpales</taxon>
        <taxon>Ectocarpaceae</taxon>
        <taxon>Ectocarpus</taxon>
    </lineage>
</organism>
<dbReference type="InterPro" id="IPR008271">
    <property type="entry name" value="Ser/Thr_kinase_AS"/>
</dbReference>
<comment type="catalytic activity">
    <reaction evidence="8">
        <text>L-seryl-[protein] + ATP = O-phospho-L-seryl-[protein] + ADP + H(+)</text>
        <dbReference type="Rhea" id="RHEA:17989"/>
        <dbReference type="Rhea" id="RHEA-COMP:9863"/>
        <dbReference type="Rhea" id="RHEA-COMP:11604"/>
        <dbReference type="ChEBI" id="CHEBI:15378"/>
        <dbReference type="ChEBI" id="CHEBI:29999"/>
        <dbReference type="ChEBI" id="CHEBI:30616"/>
        <dbReference type="ChEBI" id="CHEBI:83421"/>
        <dbReference type="ChEBI" id="CHEBI:456216"/>
        <dbReference type="EC" id="2.7.11.1"/>
    </reaction>
</comment>
<evidence type="ECO:0000256" key="6">
    <source>
        <dbReference type="ARBA" id="ARBA00022840"/>
    </source>
</evidence>
<dbReference type="Proteomes" id="UP000002630">
    <property type="component" value="Linkage Group LG26"/>
</dbReference>
<feature type="domain" description="Protein kinase" evidence="11">
    <location>
        <begin position="7"/>
        <end position="261"/>
    </location>
</feature>
<keyword evidence="4 9" id="KW-0547">Nucleotide-binding</keyword>
<dbReference type="Gene3D" id="1.10.510.10">
    <property type="entry name" value="Transferase(Phosphotransferase) domain 1"/>
    <property type="match status" value="1"/>
</dbReference>
<evidence type="ECO:0000256" key="9">
    <source>
        <dbReference type="PROSITE-ProRule" id="PRU10141"/>
    </source>
</evidence>
<dbReference type="STRING" id="2880.D7FHW8"/>
<dbReference type="InterPro" id="IPR000719">
    <property type="entry name" value="Prot_kinase_dom"/>
</dbReference>
<feature type="compositionally biased region" description="Basic and acidic residues" evidence="10">
    <location>
        <begin position="299"/>
        <end position="309"/>
    </location>
</feature>
<feature type="compositionally biased region" description="Low complexity" evidence="10">
    <location>
        <begin position="493"/>
        <end position="515"/>
    </location>
</feature>
<protein>
    <recommendedName>
        <fullName evidence="1">non-specific serine/threonine protein kinase</fullName>
        <ecNumber evidence="1">2.7.11.1</ecNumber>
    </recommendedName>
</protein>
<dbReference type="PROSITE" id="PS00107">
    <property type="entry name" value="PROTEIN_KINASE_ATP"/>
    <property type="match status" value="1"/>
</dbReference>
<dbReference type="GO" id="GO:0005524">
    <property type="term" value="F:ATP binding"/>
    <property type="evidence" value="ECO:0007669"/>
    <property type="project" value="UniProtKB-UniRule"/>
</dbReference>
<keyword evidence="13" id="KW-1185">Reference proteome</keyword>
<accession>D7FHW8</accession>